<sequence>MRLLNTETLQLEQFDGDGGPKASYAILSHTWGDDEVSFQDMMQHTGISENRQGFSKILGCCAKARSEGYRYVWIDTCCIDKSSSAELSEAINSMFKWYQDAEVCYAFLSDVSSLAIAEYGLVVDDDRLRHKATLSNSRWFTRGWTLQELLAPLEVVFCDSSWDEIGTRETLSPEITEITGIDEAVLKLERSPAQYSVAQRMSWASARNTTRVEDEAYCLMGLFDVNMPLLYGEGRKAFKRLQLEIMRQSTDRSILTWASPDSHGVLEGVLAPAPAMFEDCGSVEWGPLSFEMTTSPEEDNQLNRNVCHDIIGFSLRMEAGVMEPPRSGRGVPMVFKEYWDVTDDEINGDGAAQDHDTTNVDNDGVADFIHFPRDVGELYTHERPFREFDYGFLRHKGRTVVLTMLDGCTKRDGNNEEYTVGITLCLDADGLMKRVHFPSRFLIPEPTLFRSRVQTLHAALSGTEVLQQPPLPNWTKCMVRLPDNLADLPYELAYTIPAMANNAAGCWYLERWGETTDYATFRMQPSFSLHRTGTGRAMAFYHKTDHTLSFLLIFTLVKNREQPRGKQWIQVGIVQ</sequence>
<reference evidence="2" key="2">
    <citation type="submission" date="2023-06" db="EMBL/GenBank/DDBJ databases">
        <authorList>
            <consortium name="Lawrence Berkeley National Laboratory"/>
            <person name="Haridas S."/>
            <person name="Hensen N."/>
            <person name="Bonometti L."/>
            <person name="Westerberg I."/>
            <person name="Brannstrom I.O."/>
            <person name="Guillou S."/>
            <person name="Cros-Aarteil S."/>
            <person name="Calhoun S."/>
            <person name="Kuo A."/>
            <person name="Mondo S."/>
            <person name="Pangilinan J."/>
            <person name="Riley R."/>
            <person name="Labutti K."/>
            <person name="Andreopoulos B."/>
            <person name="Lipzen A."/>
            <person name="Chen C."/>
            <person name="Yanf M."/>
            <person name="Daum C."/>
            <person name="Ng V."/>
            <person name="Clum A."/>
            <person name="Steindorff A."/>
            <person name="Ohm R."/>
            <person name="Martin F."/>
            <person name="Silar P."/>
            <person name="Natvig D."/>
            <person name="Lalanne C."/>
            <person name="Gautier V."/>
            <person name="Ament-Velasquez S.L."/>
            <person name="Kruys A."/>
            <person name="Hutchinson M.I."/>
            <person name="Powell A.J."/>
            <person name="Barry K."/>
            <person name="Miller A.N."/>
            <person name="Grigoriev I.V."/>
            <person name="Debuchy R."/>
            <person name="Gladieux P."/>
            <person name="Thoren M.H."/>
            <person name="Johannesson H."/>
        </authorList>
    </citation>
    <scope>NUCLEOTIDE SEQUENCE</scope>
    <source>
        <strain evidence="2">CBS 118394</strain>
    </source>
</reference>
<organism evidence="2 3">
    <name type="scientific">Apodospora peruviana</name>
    <dbReference type="NCBI Taxonomy" id="516989"/>
    <lineage>
        <taxon>Eukaryota</taxon>
        <taxon>Fungi</taxon>
        <taxon>Dikarya</taxon>
        <taxon>Ascomycota</taxon>
        <taxon>Pezizomycotina</taxon>
        <taxon>Sordariomycetes</taxon>
        <taxon>Sordariomycetidae</taxon>
        <taxon>Sordariales</taxon>
        <taxon>Lasiosphaeriaceae</taxon>
        <taxon>Apodospora</taxon>
    </lineage>
</organism>
<evidence type="ECO:0000259" key="1">
    <source>
        <dbReference type="Pfam" id="PF06985"/>
    </source>
</evidence>
<evidence type="ECO:0000313" key="3">
    <source>
        <dbReference type="Proteomes" id="UP001283341"/>
    </source>
</evidence>
<dbReference type="PANTHER" id="PTHR10622:SF10">
    <property type="entry name" value="HET DOMAIN-CONTAINING PROTEIN"/>
    <property type="match status" value="1"/>
</dbReference>
<dbReference type="Proteomes" id="UP001283341">
    <property type="component" value="Unassembled WGS sequence"/>
</dbReference>
<reference evidence="2" key="1">
    <citation type="journal article" date="2023" name="Mol. Phylogenet. Evol.">
        <title>Genome-scale phylogeny and comparative genomics of the fungal order Sordariales.</title>
        <authorList>
            <person name="Hensen N."/>
            <person name="Bonometti L."/>
            <person name="Westerberg I."/>
            <person name="Brannstrom I.O."/>
            <person name="Guillou S."/>
            <person name="Cros-Aarteil S."/>
            <person name="Calhoun S."/>
            <person name="Haridas S."/>
            <person name="Kuo A."/>
            <person name="Mondo S."/>
            <person name="Pangilinan J."/>
            <person name="Riley R."/>
            <person name="LaButti K."/>
            <person name="Andreopoulos B."/>
            <person name="Lipzen A."/>
            <person name="Chen C."/>
            <person name="Yan M."/>
            <person name="Daum C."/>
            <person name="Ng V."/>
            <person name="Clum A."/>
            <person name="Steindorff A."/>
            <person name="Ohm R.A."/>
            <person name="Martin F."/>
            <person name="Silar P."/>
            <person name="Natvig D.O."/>
            <person name="Lalanne C."/>
            <person name="Gautier V."/>
            <person name="Ament-Velasquez S.L."/>
            <person name="Kruys A."/>
            <person name="Hutchinson M.I."/>
            <person name="Powell A.J."/>
            <person name="Barry K."/>
            <person name="Miller A.N."/>
            <person name="Grigoriev I.V."/>
            <person name="Debuchy R."/>
            <person name="Gladieux P."/>
            <person name="Hiltunen Thoren M."/>
            <person name="Johannesson H."/>
        </authorList>
    </citation>
    <scope>NUCLEOTIDE SEQUENCE</scope>
    <source>
        <strain evidence="2">CBS 118394</strain>
    </source>
</reference>
<comment type="caution">
    <text evidence="2">The sequence shown here is derived from an EMBL/GenBank/DDBJ whole genome shotgun (WGS) entry which is preliminary data.</text>
</comment>
<accession>A0AAE0I6F4</accession>
<evidence type="ECO:0000313" key="2">
    <source>
        <dbReference type="EMBL" id="KAK3318987.1"/>
    </source>
</evidence>
<name>A0AAE0I6F4_9PEZI</name>
<dbReference type="Pfam" id="PF06985">
    <property type="entry name" value="HET"/>
    <property type="match status" value="1"/>
</dbReference>
<feature type="non-terminal residue" evidence="2">
    <location>
        <position position="575"/>
    </location>
</feature>
<dbReference type="InterPro" id="IPR010730">
    <property type="entry name" value="HET"/>
</dbReference>
<dbReference type="AlphaFoldDB" id="A0AAE0I6F4"/>
<gene>
    <name evidence="2" type="ORF">B0H66DRAFT_453687</name>
</gene>
<keyword evidence="3" id="KW-1185">Reference proteome</keyword>
<dbReference type="EMBL" id="JAUEDM010000004">
    <property type="protein sequence ID" value="KAK3318987.1"/>
    <property type="molecule type" value="Genomic_DNA"/>
</dbReference>
<proteinExistence type="predicted"/>
<dbReference type="PANTHER" id="PTHR10622">
    <property type="entry name" value="HET DOMAIN-CONTAINING PROTEIN"/>
    <property type="match status" value="1"/>
</dbReference>
<protein>
    <submittedName>
        <fullName evidence="2">Heterokaryon incompatibility protein-domain-containing protein</fullName>
    </submittedName>
</protein>
<feature type="domain" description="Heterokaryon incompatibility" evidence="1">
    <location>
        <begin position="24"/>
        <end position="112"/>
    </location>
</feature>